<dbReference type="Proteomes" id="UP000266841">
    <property type="component" value="Unassembled WGS sequence"/>
</dbReference>
<dbReference type="EMBL" id="AGNL01017843">
    <property type="protein sequence ID" value="EJK63945.1"/>
    <property type="molecule type" value="Genomic_DNA"/>
</dbReference>
<sequence length="455" mass="51667">MKKKGEEKPSCNKLNEELPVRPEEDQWRSDPDKEQFIKECIAKIRNKYHPEPDCLYGPDEDWRLVDLDDLVKYDFIKQEQRAHFGGHKWFVSSRGRLVYMRQNPKKQDEDLVPHLSAVQPRLDNKRIINTFEPPHKSGSANPAVEDSSGGADNDEELGNSTGGPSVKVVSLPRSVLVFFSFVDVGSTRFEDFNRKDYVIDHINEDTEDNNLRNLWILSQNNNKKNRKFRNRNNSSRVGNVVCLGKPKPEEGEDTYIPVGVFRFGVMIPRELAEFDVKLATAEADFEELSPQEKKEFVEEAGERWYELTGTLEEAAWIRFTLEIKAGYWSEFSIGHIYHMLHGRRDWLFLGIDQILGAFSMGGCIDSVDVLKIFSPDTHLGMTCVKDIEIKVVDNAVYTQLRGSSQSGEAGGADQSQAQRTPARRTLARRTQTPGTQTPRTPAASSRTPGQRSSVS</sequence>
<evidence type="ECO:0000313" key="2">
    <source>
        <dbReference type="EMBL" id="EJK63945.1"/>
    </source>
</evidence>
<feature type="compositionally biased region" description="Polar residues" evidence="1">
    <location>
        <begin position="444"/>
        <end position="455"/>
    </location>
</feature>
<organism evidence="2 3">
    <name type="scientific">Thalassiosira oceanica</name>
    <name type="common">Marine diatom</name>
    <dbReference type="NCBI Taxonomy" id="159749"/>
    <lineage>
        <taxon>Eukaryota</taxon>
        <taxon>Sar</taxon>
        <taxon>Stramenopiles</taxon>
        <taxon>Ochrophyta</taxon>
        <taxon>Bacillariophyta</taxon>
        <taxon>Coscinodiscophyceae</taxon>
        <taxon>Thalassiosirophycidae</taxon>
        <taxon>Thalassiosirales</taxon>
        <taxon>Thalassiosiraceae</taxon>
        <taxon>Thalassiosira</taxon>
    </lineage>
</organism>
<dbReference type="AlphaFoldDB" id="K0SF00"/>
<keyword evidence="3" id="KW-1185">Reference proteome</keyword>
<evidence type="ECO:0000313" key="3">
    <source>
        <dbReference type="Proteomes" id="UP000266841"/>
    </source>
</evidence>
<dbReference type="SUPFAM" id="SSF54060">
    <property type="entry name" value="His-Me finger endonucleases"/>
    <property type="match status" value="1"/>
</dbReference>
<dbReference type="InterPro" id="IPR044925">
    <property type="entry name" value="His-Me_finger_sf"/>
</dbReference>
<evidence type="ECO:0000256" key="1">
    <source>
        <dbReference type="SAM" id="MobiDB-lite"/>
    </source>
</evidence>
<protein>
    <submittedName>
        <fullName evidence="2">Uncharacterized protein</fullName>
    </submittedName>
</protein>
<accession>K0SF00</accession>
<feature type="region of interest" description="Disordered" evidence="1">
    <location>
        <begin position="1"/>
        <end position="31"/>
    </location>
</feature>
<name>K0SF00_THAOC</name>
<proteinExistence type="predicted"/>
<feature type="compositionally biased region" description="Low complexity" evidence="1">
    <location>
        <begin position="428"/>
        <end position="443"/>
    </location>
</feature>
<feature type="region of interest" description="Disordered" evidence="1">
    <location>
        <begin position="403"/>
        <end position="455"/>
    </location>
</feature>
<reference evidence="2 3" key="1">
    <citation type="journal article" date="2012" name="Genome Biol.">
        <title>Genome and low-iron response of an oceanic diatom adapted to chronic iron limitation.</title>
        <authorList>
            <person name="Lommer M."/>
            <person name="Specht M."/>
            <person name="Roy A.S."/>
            <person name="Kraemer L."/>
            <person name="Andreson R."/>
            <person name="Gutowska M.A."/>
            <person name="Wolf J."/>
            <person name="Bergner S.V."/>
            <person name="Schilhabel M.B."/>
            <person name="Klostermeier U.C."/>
            <person name="Beiko R.G."/>
            <person name="Rosenstiel P."/>
            <person name="Hippler M."/>
            <person name="Laroche J."/>
        </authorList>
    </citation>
    <scope>NUCLEOTIDE SEQUENCE [LARGE SCALE GENOMIC DNA]</scope>
    <source>
        <strain evidence="2 3">CCMP1005</strain>
    </source>
</reference>
<feature type="region of interest" description="Disordered" evidence="1">
    <location>
        <begin position="129"/>
        <end position="163"/>
    </location>
</feature>
<comment type="caution">
    <text evidence="2">The sequence shown here is derived from an EMBL/GenBank/DDBJ whole genome shotgun (WGS) entry which is preliminary data.</text>
</comment>
<gene>
    <name evidence="2" type="ORF">THAOC_15370</name>
</gene>